<reference evidence="2" key="1">
    <citation type="submission" date="2020-06" db="EMBL/GenBank/DDBJ databases">
        <title>WGS assembly of Ceratodon purpureus strain R40.</title>
        <authorList>
            <person name="Carey S.B."/>
            <person name="Jenkins J."/>
            <person name="Shu S."/>
            <person name="Lovell J.T."/>
            <person name="Sreedasyam A."/>
            <person name="Maumus F."/>
            <person name="Tiley G.P."/>
            <person name="Fernandez-Pozo N."/>
            <person name="Barry K."/>
            <person name="Chen C."/>
            <person name="Wang M."/>
            <person name="Lipzen A."/>
            <person name="Daum C."/>
            <person name="Saski C.A."/>
            <person name="Payton A.C."/>
            <person name="Mcbreen J.C."/>
            <person name="Conrad R.E."/>
            <person name="Kollar L.M."/>
            <person name="Olsson S."/>
            <person name="Huttunen S."/>
            <person name="Landis J.B."/>
            <person name="Wickett N.J."/>
            <person name="Johnson M.G."/>
            <person name="Rensing S.A."/>
            <person name="Grimwood J."/>
            <person name="Schmutz J."/>
            <person name="Mcdaniel S.F."/>
        </authorList>
    </citation>
    <scope>NUCLEOTIDE SEQUENCE</scope>
    <source>
        <strain evidence="2">R40</strain>
    </source>
</reference>
<dbReference type="EMBL" id="CM026421">
    <property type="protein sequence ID" value="KAG0589364.1"/>
    <property type="molecule type" value="Genomic_DNA"/>
</dbReference>
<evidence type="ECO:0000313" key="2">
    <source>
        <dbReference type="EMBL" id="KAG0589364.1"/>
    </source>
</evidence>
<feature type="compositionally biased region" description="Polar residues" evidence="1">
    <location>
        <begin position="41"/>
        <end position="55"/>
    </location>
</feature>
<sequence length="141" mass="15904">QLNSDLLIGLNIGPCSTNERTTSQLNRYPQLCRIMQPKTPPNATKDSSQCKQSRPMICSQNSTTRIASTKAIHNRKQIPNSQKRGGAQIWVNANAMRLTTATNSQHTPLALHPPMQKTPLFTTYTHLHHLPNRKNHHHEIT</sequence>
<evidence type="ECO:0000256" key="1">
    <source>
        <dbReference type="SAM" id="MobiDB-lite"/>
    </source>
</evidence>
<accession>A0A8T0J067</accession>
<dbReference type="Proteomes" id="UP000822688">
    <property type="component" value="Chromosome 1"/>
</dbReference>
<gene>
    <name evidence="2" type="ORF">KC19_1G016000</name>
</gene>
<evidence type="ECO:0000313" key="3">
    <source>
        <dbReference type="Proteomes" id="UP000822688"/>
    </source>
</evidence>
<feature type="region of interest" description="Disordered" evidence="1">
    <location>
        <begin position="36"/>
        <end position="55"/>
    </location>
</feature>
<feature type="non-terminal residue" evidence="2">
    <location>
        <position position="1"/>
    </location>
</feature>
<organism evidence="2 3">
    <name type="scientific">Ceratodon purpureus</name>
    <name type="common">Fire moss</name>
    <name type="synonym">Dicranum purpureum</name>
    <dbReference type="NCBI Taxonomy" id="3225"/>
    <lineage>
        <taxon>Eukaryota</taxon>
        <taxon>Viridiplantae</taxon>
        <taxon>Streptophyta</taxon>
        <taxon>Embryophyta</taxon>
        <taxon>Bryophyta</taxon>
        <taxon>Bryophytina</taxon>
        <taxon>Bryopsida</taxon>
        <taxon>Dicranidae</taxon>
        <taxon>Pseudoditrichales</taxon>
        <taxon>Ditrichaceae</taxon>
        <taxon>Ceratodon</taxon>
    </lineage>
</organism>
<dbReference type="AlphaFoldDB" id="A0A8T0J067"/>
<comment type="caution">
    <text evidence="2">The sequence shown here is derived from an EMBL/GenBank/DDBJ whole genome shotgun (WGS) entry which is preliminary data.</text>
</comment>
<name>A0A8T0J067_CERPU</name>
<protein>
    <submittedName>
        <fullName evidence="2">Uncharacterized protein</fullName>
    </submittedName>
</protein>
<keyword evidence="3" id="KW-1185">Reference proteome</keyword>
<proteinExistence type="predicted"/>